<organism evidence="1 2">
    <name type="scientific">Taurinivorans muris</name>
    <dbReference type="NCBI Taxonomy" id="2787751"/>
    <lineage>
        <taxon>Bacteria</taxon>
        <taxon>Pseudomonadati</taxon>
        <taxon>Thermodesulfobacteriota</taxon>
        <taxon>Desulfovibrionia</taxon>
        <taxon>Desulfovibrionales</taxon>
        <taxon>Desulfovibrionaceae</taxon>
        <taxon>Taurinivorans</taxon>
    </lineage>
</organism>
<protein>
    <submittedName>
        <fullName evidence="1">Uncharacterized protein</fullName>
    </submittedName>
</protein>
<dbReference type="Proteomes" id="UP001058120">
    <property type="component" value="Chromosome"/>
</dbReference>
<gene>
    <name evidence="1" type="ORF">JBF11_08885</name>
</gene>
<accession>A0ABY5Y2D5</accession>
<dbReference type="RefSeq" id="WP_334315130.1">
    <property type="nucleotide sequence ID" value="NZ_CP065938.1"/>
</dbReference>
<sequence>MTKEERKDLARKIMQEEEKGISPEVQSLGQLVLSEVFRLENEGDFAEAKAFEAFLPLDEAFLASLAPFLGQEEFEGTLAAYKEEKMKQRLNYLASF</sequence>
<evidence type="ECO:0000313" key="1">
    <source>
        <dbReference type="EMBL" id="UWX05547.1"/>
    </source>
</evidence>
<name>A0ABY5Y2D5_9BACT</name>
<proteinExistence type="predicted"/>
<keyword evidence="2" id="KW-1185">Reference proteome</keyword>
<evidence type="ECO:0000313" key="2">
    <source>
        <dbReference type="Proteomes" id="UP001058120"/>
    </source>
</evidence>
<dbReference type="EMBL" id="CP065938">
    <property type="protein sequence ID" value="UWX05547.1"/>
    <property type="molecule type" value="Genomic_DNA"/>
</dbReference>
<reference evidence="1" key="1">
    <citation type="submission" date="2020-12" db="EMBL/GenBank/DDBJ databases">
        <title>Taurinivorans muris gen. nov., sp. nov., fundamental and realized metabolic niche of a ubiquitous sulfidogenic bacterium in the murine intestine.</title>
        <authorList>
            <person name="Ye H."/>
            <person name="Hanson B.T."/>
            <person name="Loy A."/>
        </authorList>
    </citation>
    <scope>NUCLEOTIDE SEQUENCE</scope>
    <source>
        <strain evidence="1">LT0009</strain>
    </source>
</reference>